<dbReference type="RefSeq" id="WP_089785799.1">
    <property type="nucleotide sequence ID" value="NZ_FOKW01000002.1"/>
</dbReference>
<keyword evidence="2" id="KW-0378">Hydrolase</keyword>
<comment type="catalytic activity">
    <reaction evidence="2">
        <text>L-glutamine + H2O = L-glutamate + NH4(+)</text>
        <dbReference type="Rhea" id="RHEA:15889"/>
        <dbReference type="ChEBI" id="CHEBI:15377"/>
        <dbReference type="ChEBI" id="CHEBI:28938"/>
        <dbReference type="ChEBI" id="CHEBI:29985"/>
        <dbReference type="ChEBI" id="CHEBI:58359"/>
        <dbReference type="EC" id="3.5.1.2"/>
    </reaction>
</comment>
<dbReference type="Proteomes" id="UP000199161">
    <property type="component" value="Unassembled WGS sequence"/>
</dbReference>
<dbReference type="GO" id="GO:0005829">
    <property type="term" value="C:cytosol"/>
    <property type="evidence" value="ECO:0007669"/>
    <property type="project" value="TreeGrafter"/>
</dbReference>
<evidence type="ECO:0000313" key="7">
    <source>
        <dbReference type="Proteomes" id="UP000199161"/>
    </source>
</evidence>
<dbReference type="GO" id="GO:0008614">
    <property type="term" value="P:pyridoxine metabolic process"/>
    <property type="evidence" value="ECO:0007669"/>
    <property type="project" value="TreeGrafter"/>
</dbReference>
<comment type="pathway">
    <text evidence="2">Cofactor biosynthesis; pyridoxal 5'-phosphate biosynthesis.</text>
</comment>
<dbReference type="GO" id="GO:0042823">
    <property type="term" value="P:pyridoxal phosphate biosynthetic process"/>
    <property type="evidence" value="ECO:0007669"/>
    <property type="project" value="UniProtKB-UniRule"/>
</dbReference>
<keyword evidence="2" id="KW-0456">Lyase</keyword>
<sequence length="236" mass="24790">MTLEAGVVAVQGDVEEHAAAIERAARSRGREVTVHEIRESGIVPDCDLLAMPGGESTTISRLLREEGIAPEIRDHVEAGKPLLATCAGLIVASSDARDDRVDELGLLDVSVERNAFGRQKDSFEAPLEVTGLVGENGDGDGDGDGDEDESPFPAVFIRAPAIDDVTGDVDVLATWEDRPVAVKQGPVVGTAFHPELTPDSRIHGLAFFENEAASVPEGGTLESEAESEAQTGAGVR</sequence>
<dbReference type="EC" id="3.5.1.2" evidence="2"/>
<dbReference type="InterPro" id="IPR002161">
    <property type="entry name" value="PdxT/SNO"/>
</dbReference>
<dbReference type="PANTHER" id="PTHR31559:SF0">
    <property type="entry name" value="PYRIDOXAL 5'-PHOSPHATE SYNTHASE SUBUNIT SNO1-RELATED"/>
    <property type="match status" value="1"/>
</dbReference>
<keyword evidence="1 2" id="KW-0315">Glutamine amidotransferase</keyword>
<feature type="active site" description="Charge relay system" evidence="2 3">
    <location>
        <position position="193"/>
    </location>
</feature>
<feature type="active site" description="Nucleophile" evidence="2 3">
    <location>
        <position position="86"/>
    </location>
</feature>
<feature type="binding site" evidence="2 4">
    <location>
        <begin position="157"/>
        <end position="158"/>
    </location>
    <ligand>
        <name>L-glutamine</name>
        <dbReference type="ChEBI" id="CHEBI:58359"/>
    </ligand>
</feature>
<dbReference type="InterPro" id="IPR029062">
    <property type="entry name" value="Class_I_gatase-like"/>
</dbReference>
<dbReference type="GO" id="GO:0004359">
    <property type="term" value="F:glutaminase activity"/>
    <property type="evidence" value="ECO:0007669"/>
    <property type="project" value="UniProtKB-UniRule"/>
</dbReference>
<evidence type="ECO:0000256" key="2">
    <source>
        <dbReference type="HAMAP-Rule" id="MF_01615"/>
    </source>
</evidence>
<feature type="region of interest" description="Disordered" evidence="5">
    <location>
        <begin position="129"/>
        <end position="152"/>
    </location>
</feature>
<dbReference type="EC" id="4.3.3.6" evidence="2"/>
<feature type="compositionally biased region" description="Acidic residues" evidence="5">
    <location>
        <begin position="137"/>
        <end position="150"/>
    </location>
</feature>
<evidence type="ECO:0000256" key="1">
    <source>
        <dbReference type="ARBA" id="ARBA00022962"/>
    </source>
</evidence>
<dbReference type="PIRSF" id="PIRSF005639">
    <property type="entry name" value="Glut_amidoT_SNO"/>
    <property type="match status" value="1"/>
</dbReference>
<accession>A0A1I1E7G8</accession>
<reference evidence="7" key="1">
    <citation type="submission" date="2016-10" db="EMBL/GenBank/DDBJ databases">
        <authorList>
            <person name="Varghese N."/>
            <person name="Submissions S."/>
        </authorList>
    </citation>
    <scope>NUCLEOTIDE SEQUENCE [LARGE SCALE GENOMIC DNA]</scope>
    <source>
        <strain evidence="7">DSM 13078</strain>
    </source>
</reference>
<keyword evidence="2" id="KW-0663">Pyridoxal phosphate</keyword>
<dbReference type="PANTHER" id="PTHR31559">
    <property type="entry name" value="PYRIDOXAL 5'-PHOSPHATE SYNTHASE SUBUNIT SNO"/>
    <property type="match status" value="1"/>
</dbReference>
<dbReference type="UniPathway" id="UPA00245"/>
<keyword evidence="7" id="KW-1185">Reference proteome</keyword>
<dbReference type="AlphaFoldDB" id="A0A1I1E7G8"/>
<dbReference type="SUPFAM" id="SSF52317">
    <property type="entry name" value="Class I glutamine amidotransferase-like"/>
    <property type="match status" value="1"/>
</dbReference>
<feature type="binding site" evidence="2 4">
    <location>
        <position position="113"/>
    </location>
    <ligand>
        <name>L-glutamine</name>
        <dbReference type="ChEBI" id="CHEBI:58359"/>
    </ligand>
</feature>
<proteinExistence type="inferred from homology"/>
<gene>
    <name evidence="2" type="primary">pdxT</name>
    <name evidence="6" type="ORF">SAMN05444422_102131</name>
</gene>
<dbReference type="EMBL" id="FOKW01000002">
    <property type="protein sequence ID" value="SFB80910.1"/>
    <property type="molecule type" value="Genomic_DNA"/>
</dbReference>
<feature type="binding site" evidence="2 4">
    <location>
        <begin position="54"/>
        <end position="56"/>
    </location>
    <ligand>
        <name>L-glutamine</name>
        <dbReference type="ChEBI" id="CHEBI:58359"/>
    </ligand>
</feature>
<dbReference type="OrthoDB" id="26717at2157"/>
<name>A0A1I1E7G8_NATHA</name>
<dbReference type="Pfam" id="PF01174">
    <property type="entry name" value="SNO"/>
    <property type="match status" value="1"/>
</dbReference>
<dbReference type="GO" id="GO:0036381">
    <property type="term" value="F:pyridoxal 5'-phosphate synthase (glutamine hydrolysing) activity"/>
    <property type="evidence" value="ECO:0007669"/>
    <property type="project" value="UniProtKB-UniRule"/>
</dbReference>
<feature type="active site" description="Charge relay system" evidence="2 3">
    <location>
        <position position="195"/>
    </location>
</feature>
<comment type="similarity">
    <text evidence="2">Belongs to the glutaminase PdxT/SNO family.</text>
</comment>
<comment type="function">
    <text evidence="2">Catalyzes the hydrolysis of glutamine to glutamate and ammonia as part of the biosynthesis of pyridoxal 5'-phosphate. The resulting ammonia molecule is channeled to the active site of PdxS.</text>
</comment>
<dbReference type="Gene3D" id="3.40.50.880">
    <property type="match status" value="1"/>
</dbReference>
<dbReference type="GO" id="GO:1903600">
    <property type="term" value="C:glutaminase complex"/>
    <property type="evidence" value="ECO:0007669"/>
    <property type="project" value="TreeGrafter"/>
</dbReference>
<dbReference type="GO" id="GO:0006543">
    <property type="term" value="P:L-glutamine catabolic process"/>
    <property type="evidence" value="ECO:0007669"/>
    <property type="project" value="UniProtKB-UniRule"/>
</dbReference>
<protein>
    <recommendedName>
        <fullName evidence="2">Pyridoxal 5'-phosphate synthase subunit PdxT</fullName>
        <ecNumber evidence="2">4.3.3.6</ecNumber>
    </recommendedName>
    <alternativeName>
        <fullName evidence="2">Pdx2</fullName>
    </alternativeName>
    <alternativeName>
        <fullName evidence="2">Pyridoxal 5'-phosphate synthase glutaminase subunit</fullName>
        <ecNumber evidence="2">3.5.1.2</ecNumber>
    </alternativeName>
</protein>
<dbReference type="NCBIfam" id="TIGR03800">
    <property type="entry name" value="PLP_synth_Pdx2"/>
    <property type="match status" value="1"/>
</dbReference>
<evidence type="ECO:0000256" key="4">
    <source>
        <dbReference type="PIRSR" id="PIRSR005639-2"/>
    </source>
</evidence>
<organism evidence="6 7">
    <name type="scientific">Natronobacterium haloterrestre</name>
    <name type="common">Halobiforma haloterrestris</name>
    <dbReference type="NCBI Taxonomy" id="148448"/>
    <lineage>
        <taxon>Archaea</taxon>
        <taxon>Methanobacteriati</taxon>
        <taxon>Methanobacteriota</taxon>
        <taxon>Stenosarchaea group</taxon>
        <taxon>Halobacteria</taxon>
        <taxon>Halobacteriales</taxon>
        <taxon>Natrialbaceae</taxon>
        <taxon>Natronobacterium</taxon>
    </lineage>
</organism>
<dbReference type="PROSITE" id="PS51130">
    <property type="entry name" value="PDXT_SNO_2"/>
    <property type="match status" value="1"/>
</dbReference>
<feature type="region of interest" description="Disordered" evidence="5">
    <location>
        <begin position="213"/>
        <end position="236"/>
    </location>
</feature>
<comment type="catalytic activity">
    <reaction evidence="2">
        <text>aldehydo-D-ribose 5-phosphate + D-glyceraldehyde 3-phosphate + L-glutamine = pyridoxal 5'-phosphate + L-glutamate + phosphate + 3 H2O + H(+)</text>
        <dbReference type="Rhea" id="RHEA:31507"/>
        <dbReference type="ChEBI" id="CHEBI:15377"/>
        <dbReference type="ChEBI" id="CHEBI:15378"/>
        <dbReference type="ChEBI" id="CHEBI:29985"/>
        <dbReference type="ChEBI" id="CHEBI:43474"/>
        <dbReference type="ChEBI" id="CHEBI:58273"/>
        <dbReference type="ChEBI" id="CHEBI:58359"/>
        <dbReference type="ChEBI" id="CHEBI:59776"/>
        <dbReference type="ChEBI" id="CHEBI:597326"/>
        <dbReference type="EC" id="4.3.3.6"/>
    </reaction>
</comment>
<evidence type="ECO:0000256" key="5">
    <source>
        <dbReference type="SAM" id="MobiDB-lite"/>
    </source>
</evidence>
<evidence type="ECO:0000313" key="6">
    <source>
        <dbReference type="EMBL" id="SFB80910.1"/>
    </source>
</evidence>
<dbReference type="CDD" id="cd01749">
    <property type="entry name" value="GATase1_PB"/>
    <property type="match status" value="1"/>
</dbReference>
<evidence type="ECO:0000256" key="3">
    <source>
        <dbReference type="PIRSR" id="PIRSR005639-1"/>
    </source>
</evidence>
<dbReference type="HAMAP" id="MF_01615">
    <property type="entry name" value="PdxT"/>
    <property type="match status" value="1"/>
</dbReference>
<comment type="subunit">
    <text evidence="2">In the presence of PdxS, forms a dodecamer of heterodimers. Only shows activity in the heterodimer.</text>
</comment>